<proteinExistence type="predicted"/>
<dbReference type="eggNOG" id="COG0392">
    <property type="taxonomic scope" value="Bacteria"/>
</dbReference>
<evidence type="ECO:0000256" key="5">
    <source>
        <dbReference type="ARBA" id="ARBA00023136"/>
    </source>
</evidence>
<evidence type="ECO:0000256" key="6">
    <source>
        <dbReference type="SAM" id="Phobius"/>
    </source>
</evidence>
<reference evidence="7 8" key="1">
    <citation type="submission" date="2013-03" db="EMBL/GenBank/DDBJ databases">
        <authorList>
            <person name="Fiebig A."/>
            <person name="Goeker M."/>
            <person name="Klenk H.-P.P."/>
        </authorList>
    </citation>
    <scope>NUCLEOTIDE SEQUENCE [LARGE SCALE GENOMIC DNA]</scope>
    <source>
        <strain evidence="8">DSM 19469</strain>
    </source>
</reference>
<evidence type="ECO:0000256" key="3">
    <source>
        <dbReference type="ARBA" id="ARBA00022692"/>
    </source>
</evidence>
<feature type="transmembrane region" description="Helical" evidence="6">
    <location>
        <begin position="12"/>
        <end position="31"/>
    </location>
</feature>
<accession>W8RPC2</accession>
<feature type="transmembrane region" description="Helical" evidence="6">
    <location>
        <begin position="290"/>
        <end position="308"/>
    </location>
</feature>
<keyword evidence="5 6" id="KW-0472">Membrane</keyword>
<feature type="transmembrane region" description="Helical" evidence="6">
    <location>
        <begin position="46"/>
        <end position="65"/>
    </location>
</feature>
<dbReference type="InterPro" id="IPR022791">
    <property type="entry name" value="L-PG_synthase/AglD"/>
</dbReference>
<dbReference type="PANTHER" id="PTHR40277:SF1">
    <property type="entry name" value="BLL5419 PROTEIN"/>
    <property type="match status" value="1"/>
</dbReference>
<evidence type="ECO:0000256" key="4">
    <source>
        <dbReference type="ARBA" id="ARBA00022989"/>
    </source>
</evidence>
<keyword evidence="2" id="KW-1003">Cell membrane</keyword>
<dbReference type="HOGENOM" id="CLU_048072_4_0_5"/>
<gene>
    <name evidence="7" type="ORF">roselon_00549</name>
</gene>
<feature type="transmembrane region" description="Helical" evidence="6">
    <location>
        <begin position="159"/>
        <end position="181"/>
    </location>
</feature>
<evidence type="ECO:0000313" key="8">
    <source>
        <dbReference type="Proteomes" id="UP000019593"/>
    </source>
</evidence>
<dbReference type="Proteomes" id="UP000019593">
    <property type="component" value="Chromosome"/>
</dbReference>
<protein>
    <submittedName>
        <fullName evidence="7">Dolichol-P-glucose synthetase-like protein</fullName>
    </submittedName>
</protein>
<feature type="transmembrane region" description="Helical" evidence="6">
    <location>
        <begin position="133"/>
        <end position="153"/>
    </location>
</feature>
<dbReference type="STRING" id="1294273.roselon_00549"/>
<dbReference type="KEGG" id="red:roselon_00549"/>
<keyword evidence="8" id="KW-1185">Reference proteome</keyword>
<organism evidence="7 8">
    <name type="scientific">Roseicyclus elongatus DSM 19469</name>
    <dbReference type="NCBI Taxonomy" id="1294273"/>
    <lineage>
        <taxon>Bacteria</taxon>
        <taxon>Pseudomonadati</taxon>
        <taxon>Pseudomonadota</taxon>
        <taxon>Alphaproteobacteria</taxon>
        <taxon>Rhodobacterales</taxon>
        <taxon>Roseobacteraceae</taxon>
        <taxon>Roseicyclus</taxon>
    </lineage>
</organism>
<dbReference type="AlphaFoldDB" id="W8RPC2"/>
<keyword evidence="4 6" id="KW-1133">Transmembrane helix</keyword>
<dbReference type="EMBL" id="CP004372">
    <property type="protein sequence ID" value="AHM02989.1"/>
    <property type="molecule type" value="Genomic_DNA"/>
</dbReference>
<evidence type="ECO:0000256" key="2">
    <source>
        <dbReference type="ARBA" id="ARBA00022475"/>
    </source>
</evidence>
<dbReference type="PANTHER" id="PTHR40277">
    <property type="entry name" value="BLL5419 PROTEIN"/>
    <property type="match status" value="1"/>
</dbReference>
<feature type="transmembrane region" description="Helical" evidence="6">
    <location>
        <begin position="202"/>
        <end position="228"/>
    </location>
</feature>
<evidence type="ECO:0000256" key="1">
    <source>
        <dbReference type="ARBA" id="ARBA00004651"/>
    </source>
</evidence>
<dbReference type="Pfam" id="PF03706">
    <property type="entry name" value="LPG_synthase_TM"/>
    <property type="match status" value="1"/>
</dbReference>
<sequence length="331" mass="34567">MSGVRLHIPRWVVRLLQGLVAVGLLALLWRAADGPDAARRLATADWRWLALGFLALSAQTLLSALRWRLTARQLGIALGKAQAISEYYLSQIVNQSLPGGVIGDAGRALRSRGQAGLMAAGQAVVFERLAGQIAMFLMLATAFVATLVVPGGLDWPRWLAWPVAIFLACGACLPLLAMAATHLPGAAGRSGRSLWQALHRALAARGALLGQVLLSVGTTVCNLAAFAFCARAVGIDLGLAAIAALVPLILFTMLVPISISGWGLREGAAAALFPLAGATASGGLATSVAFGLTFAAAVLPGFLMLLLGPRAKRWKTGQERTEDPNGTMRRA</sequence>
<keyword evidence="3 6" id="KW-0812">Transmembrane</keyword>
<name>W8RPC2_9RHOB</name>
<dbReference type="GO" id="GO:0005886">
    <property type="term" value="C:plasma membrane"/>
    <property type="evidence" value="ECO:0007669"/>
    <property type="project" value="UniProtKB-SubCell"/>
</dbReference>
<feature type="transmembrane region" description="Helical" evidence="6">
    <location>
        <begin position="234"/>
        <end position="255"/>
    </location>
</feature>
<evidence type="ECO:0000313" key="7">
    <source>
        <dbReference type="EMBL" id="AHM02989.1"/>
    </source>
</evidence>
<comment type="subcellular location">
    <subcellularLocation>
        <location evidence="1">Cell membrane</location>
        <topology evidence="1">Multi-pass membrane protein</topology>
    </subcellularLocation>
</comment>